<dbReference type="EMBL" id="CAJNOE010000051">
    <property type="protein sequence ID" value="CAF0817496.1"/>
    <property type="molecule type" value="Genomic_DNA"/>
</dbReference>
<name>A0A813TSG4_9BILA</name>
<protein>
    <recommendedName>
        <fullName evidence="4">F-box domain-containing protein</fullName>
    </recommendedName>
</protein>
<evidence type="ECO:0008006" key="4">
    <source>
        <dbReference type="Google" id="ProtNLM"/>
    </source>
</evidence>
<reference evidence="1" key="1">
    <citation type="submission" date="2021-02" db="EMBL/GenBank/DDBJ databases">
        <authorList>
            <person name="Nowell W R."/>
        </authorList>
    </citation>
    <scope>NUCLEOTIDE SEQUENCE</scope>
</reference>
<evidence type="ECO:0000313" key="2">
    <source>
        <dbReference type="EMBL" id="CAF3881150.1"/>
    </source>
</evidence>
<dbReference type="AlphaFoldDB" id="A0A813TSG4"/>
<proteinExistence type="predicted"/>
<dbReference type="Proteomes" id="UP000663860">
    <property type="component" value="Unassembled WGS sequence"/>
</dbReference>
<dbReference type="Proteomes" id="UP000663868">
    <property type="component" value="Unassembled WGS sequence"/>
</dbReference>
<gene>
    <name evidence="1" type="ORF">IZO911_LOCUS7811</name>
    <name evidence="2" type="ORF">KXQ929_LOCUS21761</name>
</gene>
<organism evidence="1 3">
    <name type="scientific">Adineta steineri</name>
    <dbReference type="NCBI Taxonomy" id="433720"/>
    <lineage>
        <taxon>Eukaryota</taxon>
        <taxon>Metazoa</taxon>
        <taxon>Spiralia</taxon>
        <taxon>Gnathifera</taxon>
        <taxon>Rotifera</taxon>
        <taxon>Eurotatoria</taxon>
        <taxon>Bdelloidea</taxon>
        <taxon>Adinetida</taxon>
        <taxon>Adinetidae</taxon>
        <taxon>Adineta</taxon>
    </lineage>
</organism>
<accession>A0A813TSG4</accession>
<evidence type="ECO:0000313" key="1">
    <source>
        <dbReference type="EMBL" id="CAF0817496.1"/>
    </source>
</evidence>
<evidence type="ECO:0000313" key="3">
    <source>
        <dbReference type="Proteomes" id="UP000663860"/>
    </source>
</evidence>
<dbReference type="EMBL" id="CAJOBB010001618">
    <property type="protein sequence ID" value="CAF3881150.1"/>
    <property type="molecule type" value="Genomic_DNA"/>
</dbReference>
<comment type="caution">
    <text evidence="1">The sequence shown here is derived from an EMBL/GenBank/DDBJ whole genome shotgun (WGS) entry which is preliminary data.</text>
</comment>
<sequence>MEQIRRVDNNKRQKLLLITKFENLSNELLFEIFEYLYFHESLYLNKIQCNAIEIILNSLKSLPMLTSLATKPNNLLSYIPNIRKSSLKNIDRRNTIRIHNQTIILNNLTHVSFKLCYINFNVFELLVKDFFRLVQVLCLTSLYYGFVENQEYLDANLWEQLILNYLSNLL</sequence>